<dbReference type="InterPro" id="IPR005828">
    <property type="entry name" value="MFS_sugar_transport-like"/>
</dbReference>
<comment type="caution">
    <text evidence="7">The sequence shown here is derived from an EMBL/GenBank/DDBJ whole genome shotgun (WGS) entry which is preliminary data.</text>
</comment>
<feature type="transmembrane region" description="Helical" evidence="5">
    <location>
        <begin position="369"/>
        <end position="390"/>
    </location>
</feature>
<proteinExistence type="predicted"/>
<accession>A0ABP1Q9Y2</accession>
<feature type="transmembrane region" description="Helical" evidence="5">
    <location>
        <begin position="397"/>
        <end position="416"/>
    </location>
</feature>
<keyword evidence="2 5" id="KW-0812">Transmembrane</keyword>
<protein>
    <recommendedName>
        <fullName evidence="6">Major facilitator superfamily (MFS) profile domain-containing protein</fullName>
    </recommendedName>
</protein>
<sequence length="552" mass="61354">MHTDPLLEDLMGQLGEFGKYQLKQHILHLLTAFLAGMHMLSLSFVAPTPQHRCFIEEIDLYNSTSLAESPVFNASVLAEYIPLKLNGELDSCHKFPSQFDNSTIMSCNGQFVYDKSVYLQSRVYEWDMVCENKWQRALIQSIYVFGVFNGALIAGALSDRFGRKRILCISAVFQFVFALMGAFIPNYILYCLSLFAYGFFGSGGAYVTGFVLSMELVDKKKRTYCGTAFSASFATGVCFVALWSYLIRDVTILQVVFALHALLLFGHFWLIDESIRWLWSQGRIQEAVKIARKAARTNGRSFNNNYDSKYNAAALKMQTEENHKYGLSDLFKTPNIRFRAINTAFQWFSIALCFYGLAFNTGALPGDPYLVFFLAGFADLPGHLLVVLVVDKTGRRPLNAAFLLIGGVACVVTTFIPRGLIVTSIAMIAKIAMAGCFAVIYNYTAELFPTVIRNSAVGLCSMAARMGGMLTPQITLLDSLDKSIPTLVFGGVAIFAAFMGLFLPETLHKEMPQSLEDGENFGKGDTAFTTCCGRTPRSYGIDDLEQGQRLKK</sequence>
<feature type="transmembrane region" description="Helical" evidence="5">
    <location>
        <begin position="166"/>
        <end position="188"/>
    </location>
</feature>
<dbReference type="InterPro" id="IPR020846">
    <property type="entry name" value="MFS_dom"/>
</dbReference>
<evidence type="ECO:0000256" key="4">
    <source>
        <dbReference type="ARBA" id="ARBA00023136"/>
    </source>
</evidence>
<dbReference type="PANTHER" id="PTHR24064">
    <property type="entry name" value="SOLUTE CARRIER FAMILY 22 MEMBER"/>
    <property type="match status" value="1"/>
</dbReference>
<dbReference type="PROSITE" id="PS00216">
    <property type="entry name" value="SUGAR_TRANSPORT_1"/>
    <property type="match status" value="1"/>
</dbReference>
<feature type="transmembrane region" description="Helical" evidence="5">
    <location>
        <begin position="456"/>
        <end position="477"/>
    </location>
</feature>
<dbReference type="Proteomes" id="UP001642540">
    <property type="component" value="Unassembled WGS sequence"/>
</dbReference>
<feature type="transmembrane region" description="Helical" evidence="5">
    <location>
        <begin position="344"/>
        <end position="363"/>
    </location>
</feature>
<keyword evidence="4 5" id="KW-0472">Membrane</keyword>
<dbReference type="InterPro" id="IPR005829">
    <property type="entry name" value="Sugar_transporter_CS"/>
</dbReference>
<feature type="transmembrane region" description="Helical" evidence="5">
    <location>
        <begin position="483"/>
        <end position="503"/>
    </location>
</feature>
<dbReference type="Pfam" id="PF00083">
    <property type="entry name" value="Sugar_tr"/>
    <property type="match status" value="1"/>
</dbReference>
<dbReference type="EMBL" id="CAXLJM020000024">
    <property type="protein sequence ID" value="CAL8090223.1"/>
    <property type="molecule type" value="Genomic_DNA"/>
</dbReference>
<evidence type="ECO:0000256" key="3">
    <source>
        <dbReference type="ARBA" id="ARBA00022989"/>
    </source>
</evidence>
<feature type="transmembrane region" description="Helical" evidence="5">
    <location>
        <begin position="224"/>
        <end position="246"/>
    </location>
</feature>
<name>A0ABP1Q9Y2_9HEXA</name>
<dbReference type="CDD" id="cd17317">
    <property type="entry name" value="MFS_SLC22"/>
    <property type="match status" value="1"/>
</dbReference>
<reference evidence="7 8" key="1">
    <citation type="submission" date="2024-08" db="EMBL/GenBank/DDBJ databases">
        <authorList>
            <person name="Cucini C."/>
            <person name="Frati F."/>
        </authorList>
    </citation>
    <scope>NUCLEOTIDE SEQUENCE [LARGE SCALE GENOMIC DNA]</scope>
</reference>
<comment type="subcellular location">
    <subcellularLocation>
        <location evidence="1">Membrane</location>
        <topology evidence="1">Multi-pass membrane protein</topology>
    </subcellularLocation>
</comment>
<dbReference type="InterPro" id="IPR036259">
    <property type="entry name" value="MFS_trans_sf"/>
</dbReference>
<feature type="transmembrane region" description="Helical" evidence="5">
    <location>
        <begin position="26"/>
        <end position="46"/>
    </location>
</feature>
<evidence type="ECO:0000256" key="1">
    <source>
        <dbReference type="ARBA" id="ARBA00004141"/>
    </source>
</evidence>
<feature type="domain" description="Major facilitator superfamily (MFS) profile" evidence="6">
    <location>
        <begin position="86"/>
        <end position="508"/>
    </location>
</feature>
<evidence type="ECO:0000313" key="8">
    <source>
        <dbReference type="Proteomes" id="UP001642540"/>
    </source>
</evidence>
<dbReference type="SUPFAM" id="SSF103473">
    <property type="entry name" value="MFS general substrate transporter"/>
    <property type="match status" value="1"/>
</dbReference>
<evidence type="ECO:0000313" key="7">
    <source>
        <dbReference type="EMBL" id="CAL8090223.1"/>
    </source>
</evidence>
<evidence type="ECO:0000256" key="5">
    <source>
        <dbReference type="SAM" id="Phobius"/>
    </source>
</evidence>
<evidence type="ECO:0000256" key="2">
    <source>
        <dbReference type="ARBA" id="ARBA00022692"/>
    </source>
</evidence>
<feature type="transmembrane region" description="Helical" evidence="5">
    <location>
        <begin position="422"/>
        <end position="444"/>
    </location>
</feature>
<feature type="transmembrane region" description="Helical" evidence="5">
    <location>
        <begin position="252"/>
        <end position="271"/>
    </location>
</feature>
<organism evidence="7 8">
    <name type="scientific">Orchesella dallaii</name>
    <dbReference type="NCBI Taxonomy" id="48710"/>
    <lineage>
        <taxon>Eukaryota</taxon>
        <taxon>Metazoa</taxon>
        <taxon>Ecdysozoa</taxon>
        <taxon>Arthropoda</taxon>
        <taxon>Hexapoda</taxon>
        <taxon>Collembola</taxon>
        <taxon>Entomobryomorpha</taxon>
        <taxon>Entomobryoidea</taxon>
        <taxon>Orchesellidae</taxon>
        <taxon>Orchesellinae</taxon>
        <taxon>Orchesella</taxon>
    </lineage>
</organism>
<feature type="transmembrane region" description="Helical" evidence="5">
    <location>
        <begin position="194"/>
        <end position="212"/>
    </location>
</feature>
<keyword evidence="3 5" id="KW-1133">Transmembrane helix</keyword>
<dbReference type="Gene3D" id="1.20.1250.20">
    <property type="entry name" value="MFS general substrate transporter like domains"/>
    <property type="match status" value="1"/>
</dbReference>
<dbReference type="PROSITE" id="PS50850">
    <property type="entry name" value="MFS"/>
    <property type="match status" value="1"/>
</dbReference>
<evidence type="ECO:0000259" key="6">
    <source>
        <dbReference type="PROSITE" id="PS50850"/>
    </source>
</evidence>
<keyword evidence="8" id="KW-1185">Reference proteome</keyword>
<gene>
    <name evidence="7" type="ORF">ODALV1_LOCUS7584</name>
</gene>